<comment type="caution">
    <text evidence="1">The sequence shown here is derived from an EMBL/GenBank/DDBJ whole genome shotgun (WGS) entry which is preliminary data.</text>
</comment>
<reference evidence="1" key="1">
    <citation type="journal article" date="2023" name="Nat. Commun.">
        <title>Diploid and tetraploid genomes of Acorus and the evolution of monocots.</title>
        <authorList>
            <person name="Ma L."/>
            <person name="Liu K.W."/>
            <person name="Li Z."/>
            <person name="Hsiao Y.Y."/>
            <person name="Qi Y."/>
            <person name="Fu T."/>
            <person name="Tang G.D."/>
            <person name="Zhang D."/>
            <person name="Sun W.H."/>
            <person name="Liu D.K."/>
            <person name="Li Y."/>
            <person name="Chen G.Z."/>
            <person name="Liu X.D."/>
            <person name="Liao X.Y."/>
            <person name="Jiang Y.T."/>
            <person name="Yu X."/>
            <person name="Hao Y."/>
            <person name="Huang J."/>
            <person name="Zhao X.W."/>
            <person name="Ke S."/>
            <person name="Chen Y.Y."/>
            <person name="Wu W.L."/>
            <person name="Hsu J.L."/>
            <person name="Lin Y.F."/>
            <person name="Huang M.D."/>
            <person name="Li C.Y."/>
            <person name="Huang L."/>
            <person name="Wang Z.W."/>
            <person name="Zhao X."/>
            <person name="Zhong W.Y."/>
            <person name="Peng D.H."/>
            <person name="Ahmad S."/>
            <person name="Lan S."/>
            <person name="Zhang J.S."/>
            <person name="Tsai W.C."/>
            <person name="Van de Peer Y."/>
            <person name="Liu Z.J."/>
        </authorList>
    </citation>
    <scope>NUCLEOTIDE SEQUENCE</scope>
    <source>
        <strain evidence="1">CP</strain>
    </source>
</reference>
<keyword evidence="2" id="KW-1185">Reference proteome</keyword>
<sequence length="63" mass="7218">MTSRSMKLVPEVSTIPNILPRGKLLYVLWGKDSFPDDHRITLYSRSLHHSVLQATTPGRYSIH</sequence>
<gene>
    <name evidence="1" type="ORF">QJS10_CPA09g00339</name>
</gene>
<accession>A0AAV9E625</accession>
<evidence type="ECO:0000313" key="1">
    <source>
        <dbReference type="EMBL" id="KAK1308594.1"/>
    </source>
</evidence>
<organism evidence="1 2">
    <name type="scientific">Acorus calamus</name>
    <name type="common">Sweet flag</name>
    <dbReference type="NCBI Taxonomy" id="4465"/>
    <lineage>
        <taxon>Eukaryota</taxon>
        <taxon>Viridiplantae</taxon>
        <taxon>Streptophyta</taxon>
        <taxon>Embryophyta</taxon>
        <taxon>Tracheophyta</taxon>
        <taxon>Spermatophyta</taxon>
        <taxon>Magnoliopsida</taxon>
        <taxon>Liliopsida</taxon>
        <taxon>Acoraceae</taxon>
        <taxon>Acorus</taxon>
    </lineage>
</organism>
<dbReference type="Proteomes" id="UP001180020">
    <property type="component" value="Unassembled WGS sequence"/>
</dbReference>
<name>A0AAV9E625_ACOCL</name>
<reference evidence="1" key="2">
    <citation type="submission" date="2023-06" db="EMBL/GenBank/DDBJ databases">
        <authorList>
            <person name="Ma L."/>
            <person name="Liu K.-W."/>
            <person name="Li Z."/>
            <person name="Hsiao Y.-Y."/>
            <person name="Qi Y."/>
            <person name="Fu T."/>
            <person name="Tang G."/>
            <person name="Zhang D."/>
            <person name="Sun W.-H."/>
            <person name="Liu D.-K."/>
            <person name="Li Y."/>
            <person name="Chen G.-Z."/>
            <person name="Liu X.-D."/>
            <person name="Liao X.-Y."/>
            <person name="Jiang Y.-T."/>
            <person name="Yu X."/>
            <person name="Hao Y."/>
            <person name="Huang J."/>
            <person name="Zhao X.-W."/>
            <person name="Ke S."/>
            <person name="Chen Y.-Y."/>
            <person name="Wu W.-L."/>
            <person name="Hsu J.-L."/>
            <person name="Lin Y.-F."/>
            <person name="Huang M.-D."/>
            <person name="Li C.-Y."/>
            <person name="Huang L."/>
            <person name="Wang Z.-W."/>
            <person name="Zhao X."/>
            <person name="Zhong W.-Y."/>
            <person name="Peng D.-H."/>
            <person name="Ahmad S."/>
            <person name="Lan S."/>
            <person name="Zhang J.-S."/>
            <person name="Tsai W.-C."/>
            <person name="Van De Peer Y."/>
            <person name="Liu Z.-J."/>
        </authorList>
    </citation>
    <scope>NUCLEOTIDE SEQUENCE</scope>
    <source>
        <strain evidence="1">CP</strain>
        <tissue evidence="1">Leaves</tissue>
    </source>
</reference>
<dbReference type="AlphaFoldDB" id="A0AAV9E625"/>
<protein>
    <submittedName>
        <fullName evidence="1">Uncharacterized protein</fullName>
    </submittedName>
</protein>
<proteinExistence type="predicted"/>
<evidence type="ECO:0000313" key="2">
    <source>
        <dbReference type="Proteomes" id="UP001180020"/>
    </source>
</evidence>
<dbReference type="EMBL" id="JAUJYO010000009">
    <property type="protein sequence ID" value="KAK1308594.1"/>
    <property type="molecule type" value="Genomic_DNA"/>
</dbReference>